<evidence type="ECO:0000313" key="2">
    <source>
        <dbReference type="Proteomes" id="UP000789342"/>
    </source>
</evidence>
<sequence>RTTSSPGLSKPYHRDHCPHALRKRMPALVFQWNDVGFNDNPAVANCRNGVADQTKMAFIATLVTNGTVNWNNTVFTFQNGTAIGAWVRTIPPAYYQMIASDICHSVIRITKINRQIDIEDFGRILDR</sequence>
<evidence type="ECO:0000313" key="1">
    <source>
        <dbReference type="EMBL" id="CAG8677078.1"/>
    </source>
</evidence>
<reference evidence="1" key="1">
    <citation type="submission" date="2021-06" db="EMBL/GenBank/DDBJ databases">
        <authorList>
            <person name="Kallberg Y."/>
            <person name="Tangrot J."/>
            <person name="Rosling A."/>
        </authorList>
    </citation>
    <scope>NUCLEOTIDE SEQUENCE</scope>
    <source>
        <strain evidence="1">CL551</strain>
    </source>
</reference>
<dbReference type="EMBL" id="CAJVPV010013356">
    <property type="protein sequence ID" value="CAG8677078.1"/>
    <property type="molecule type" value="Genomic_DNA"/>
</dbReference>
<accession>A0A9N9EJ73</accession>
<dbReference type="AlphaFoldDB" id="A0A9N9EJ73"/>
<organism evidence="1 2">
    <name type="scientific">Acaulospora morrowiae</name>
    <dbReference type="NCBI Taxonomy" id="94023"/>
    <lineage>
        <taxon>Eukaryota</taxon>
        <taxon>Fungi</taxon>
        <taxon>Fungi incertae sedis</taxon>
        <taxon>Mucoromycota</taxon>
        <taxon>Glomeromycotina</taxon>
        <taxon>Glomeromycetes</taxon>
        <taxon>Diversisporales</taxon>
        <taxon>Acaulosporaceae</taxon>
        <taxon>Acaulospora</taxon>
    </lineage>
</organism>
<comment type="caution">
    <text evidence="1">The sequence shown here is derived from an EMBL/GenBank/DDBJ whole genome shotgun (WGS) entry which is preliminary data.</text>
</comment>
<protein>
    <submittedName>
        <fullName evidence="1">18226_t:CDS:1</fullName>
    </submittedName>
</protein>
<feature type="non-terminal residue" evidence="1">
    <location>
        <position position="127"/>
    </location>
</feature>
<dbReference type="Proteomes" id="UP000789342">
    <property type="component" value="Unassembled WGS sequence"/>
</dbReference>
<name>A0A9N9EJ73_9GLOM</name>
<keyword evidence="2" id="KW-1185">Reference proteome</keyword>
<gene>
    <name evidence="1" type="ORF">AMORRO_LOCUS11080</name>
</gene>
<proteinExistence type="predicted"/>